<feature type="transmembrane region" description="Helical" evidence="1">
    <location>
        <begin position="43"/>
        <end position="60"/>
    </location>
</feature>
<keyword evidence="1" id="KW-1133">Transmembrane helix</keyword>
<feature type="transmembrane region" description="Helical" evidence="1">
    <location>
        <begin position="72"/>
        <end position="93"/>
    </location>
</feature>
<name>A0A926NTZ7_9HYPH</name>
<feature type="transmembrane region" description="Helical" evidence="1">
    <location>
        <begin position="105"/>
        <end position="124"/>
    </location>
</feature>
<evidence type="ECO:0000313" key="3">
    <source>
        <dbReference type="Proteomes" id="UP000598467"/>
    </source>
</evidence>
<gene>
    <name evidence="2" type="ORF">HK439_13855</name>
</gene>
<sequence length="278" mass="31734">MAWLNWFFDKRVLLNLLFAAVAYALFLVGNLGYDVSLRDVQYFNGWLLLGCMAVMMLLTLRKRVVILPFGRVRFWLLVHIYLGFVVLGIFLAHTRYQLPDTPLEWLLWGLFILVAVSGLVGTWMSKTLPTRLESYGERLIFERIPVFRAQLAAEAEAVALESVEDGNTQSIAKLYNDLLGPFFARPRNILAHLRASRLPLTRLQGELDSIERYLDKDGKARLERLRELVEAKNGLDFHYANAGLLKLWLFLHIPPTYALVVVIVIHVIVAYAFSTGIA</sequence>
<proteinExistence type="predicted"/>
<dbReference type="RefSeq" id="WP_190292102.1">
    <property type="nucleotide sequence ID" value="NZ_JABFCZ010000014.1"/>
</dbReference>
<reference evidence="2" key="1">
    <citation type="submission" date="2020-05" db="EMBL/GenBank/DDBJ databases">
        <title>Identification of trans-AT polyketide cluster in two marine bacteria, producers of a novel glutaramide-containing polyketide sesbanimide D and analogs.</title>
        <authorList>
            <person name="Kacar D."/>
            <person name="Rodriguez P."/>
            <person name="Canedo L."/>
            <person name="Gonzalez E."/>
            <person name="Galan B."/>
            <person name="De La Calle F."/>
            <person name="Garcia J.L."/>
        </authorList>
    </citation>
    <scope>NUCLEOTIDE SEQUENCE</scope>
    <source>
        <strain evidence="2">PHM038</strain>
    </source>
</reference>
<evidence type="ECO:0000313" key="2">
    <source>
        <dbReference type="EMBL" id="MBD1547347.1"/>
    </source>
</evidence>
<comment type="caution">
    <text evidence="2">The sequence shown here is derived from an EMBL/GenBank/DDBJ whole genome shotgun (WGS) entry which is preliminary data.</text>
</comment>
<evidence type="ECO:0000256" key="1">
    <source>
        <dbReference type="SAM" id="Phobius"/>
    </source>
</evidence>
<keyword evidence="1" id="KW-0812">Transmembrane</keyword>
<feature type="transmembrane region" description="Helical" evidence="1">
    <location>
        <begin position="12"/>
        <end position="31"/>
    </location>
</feature>
<dbReference type="Proteomes" id="UP000598467">
    <property type="component" value="Unassembled WGS sequence"/>
</dbReference>
<accession>A0A926NTZ7</accession>
<dbReference type="EMBL" id="JABFCZ010000014">
    <property type="protein sequence ID" value="MBD1547347.1"/>
    <property type="molecule type" value="Genomic_DNA"/>
</dbReference>
<keyword evidence="1" id="KW-0472">Membrane</keyword>
<protein>
    <submittedName>
        <fullName evidence="2">Uncharacterized protein</fullName>
    </submittedName>
</protein>
<feature type="transmembrane region" description="Helical" evidence="1">
    <location>
        <begin position="247"/>
        <end position="273"/>
    </location>
</feature>
<dbReference type="AlphaFoldDB" id="A0A926NTZ7"/>
<organism evidence="2 3">
    <name type="scientific">Roseibium aggregatum</name>
    <dbReference type="NCBI Taxonomy" id="187304"/>
    <lineage>
        <taxon>Bacteria</taxon>
        <taxon>Pseudomonadati</taxon>
        <taxon>Pseudomonadota</taxon>
        <taxon>Alphaproteobacteria</taxon>
        <taxon>Hyphomicrobiales</taxon>
        <taxon>Stappiaceae</taxon>
        <taxon>Roseibium</taxon>
    </lineage>
</organism>